<dbReference type="PRINTS" id="PR00409">
    <property type="entry name" value="PHDIOXRDTASE"/>
</dbReference>
<dbReference type="InterPro" id="IPR036010">
    <property type="entry name" value="2Fe-2S_ferredoxin-like_sf"/>
</dbReference>
<dbReference type="InterPro" id="IPR012675">
    <property type="entry name" value="Beta-grasp_dom_sf"/>
</dbReference>
<dbReference type="InterPro" id="IPR050415">
    <property type="entry name" value="MRET"/>
</dbReference>
<evidence type="ECO:0000313" key="11">
    <source>
        <dbReference type="Proteomes" id="UP000662986"/>
    </source>
</evidence>
<organism evidence="10 11">
    <name type="scientific">Rhodococcus pseudokoreensis</name>
    <dbReference type="NCBI Taxonomy" id="2811421"/>
    <lineage>
        <taxon>Bacteria</taxon>
        <taxon>Bacillati</taxon>
        <taxon>Actinomycetota</taxon>
        <taxon>Actinomycetes</taxon>
        <taxon>Mycobacteriales</taxon>
        <taxon>Nocardiaceae</taxon>
        <taxon>Rhodococcus</taxon>
    </lineage>
</organism>
<dbReference type="InterPro" id="IPR006058">
    <property type="entry name" value="2Fe2S_fd_BS"/>
</dbReference>
<comment type="cofactor">
    <cofactor evidence="1">
        <name>FAD</name>
        <dbReference type="ChEBI" id="CHEBI:57692"/>
    </cofactor>
</comment>
<protein>
    <submittedName>
        <fullName evidence="10">Oxidoreductase</fullName>
    </submittedName>
</protein>
<dbReference type="Pfam" id="PF00111">
    <property type="entry name" value="Fer2"/>
    <property type="match status" value="1"/>
</dbReference>
<keyword evidence="11" id="KW-1185">Reference proteome</keyword>
<dbReference type="PROSITE" id="PS51384">
    <property type="entry name" value="FAD_FR"/>
    <property type="match status" value="1"/>
</dbReference>
<evidence type="ECO:0000256" key="1">
    <source>
        <dbReference type="ARBA" id="ARBA00001974"/>
    </source>
</evidence>
<dbReference type="SUPFAM" id="SSF54292">
    <property type="entry name" value="2Fe-2S ferredoxin-like"/>
    <property type="match status" value="1"/>
</dbReference>
<dbReference type="EMBL" id="CP070619">
    <property type="protein sequence ID" value="QSE88186.1"/>
    <property type="molecule type" value="Genomic_DNA"/>
</dbReference>
<reference evidence="10 11" key="1">
    <citation type="journal article" date="2021" name="Microbiol. Resour. Announc.">
        <title>Complete Genome Sequences of Two Rhodococcus sp. Strains with Large and Linear Chromosomes, Isolated from Apple Rhizosphere.</title>
        <authorList>
            <person name="Benning S."/>
            <person name="Brugnone N."/>
            <person name="Siani R."/>
            <person name="Kublik S."/>
            <person name="Schloter M."/>
            <person name="Rad V."/>
        </authorList>
    </citation>
    <scope>NUCLEOTIDE SEQUENCE [LARGE SCALE GENOMIC DNA]</scope>
    <source>
        <strain evidence="10 11">R79</strain>
    </source>
</reference>
<keyword evidence="7" id="KW-0411">Iron-sulfur</keyword>
<keyword evidence="5" id="KW-0560">Oxidoreductase</keyword>
<name>A0A974VZK6_9NOCA</name>
<dbReference type="PROSITE" id="PS00197">
    <property type="entry name" value="2FE2S_FER_1"/>
    <property type="match status" value="1"/>
</dbReference>
<dbReference type="InterPro" id="IPR001041">
    <property type="entry name" value="2Fe-2S_ferredoxin-type"/>
</dbReference>
<dbReference type="Gene3D" id="3.10.20.30">
    <property type="match status" value="1"/>
</dbReference>
<gene>
    <name evidence="10" type="ORF">JWS13_05920</name>
</gene>
<reference evidence="10 11" key="2">
    <citation type="journal article" date="2022" name="Arch. Microbiol.">
        <title>Rhodococcus pseudokoreensis sp. nov. isolated from the rhizosphere of young M26 apple rootstocks.</title>
        <authorList>
            <person name="Kampfer P."/>
            <person name="Glaeser S.P."/>
            <person name="Blom J."/>
            <person name="Wolf J."/>
            <person name="Benning S."/>
            <person name="Schloter M."/>
            <person name="Neumann-Schaal M."/>
        </authorList>
    </citation>
    <scope>NUCLEOTIDE SEQUENCE [LARGE SCALE GENOMIC DNA]</scope>
    <source>
        <strain evidence="10 11">R79</strain>
    </source>
</reference>
<evidence type="ECO:0000256" key="2">
    <source>
        <dbReference type="ARBA" id="ARBA00022630"/>
    </source>
</evidence>
<dbReference type="PROSITE" id="PS51085">
    <property type="entry name" value="2FE2S_FER_2"/>
    <property type="match status" value="1"/>
</dbReference>
<dbReference type="Pfam" id="PF00175">
    <property type="entry name" value="NAD_binding_1"/>
    <property type="match status" value="1"/>
</dbReference>
<feature type="domain" description="FAD-binding FR-type" evidence="9">
    <location>
        <begin position="16"/>
        <end position="118"/>
    </location>
</feature>
<keyword evidence="3" id="KW-0001">2Fe-2S</keyword>
<dbReference type="SUPFAM" id="SSF63380">
    <property type="entry name" value="Riboflavin synthase domain-like"/>
    <property type="match status" value="1"/>
</dbReference>
<dbReference type="InterPro" id="IPR001433">
    <property type="entry name" value="OxRdtase_FAD/NAD-bd"/>
</dbReference>
<evidence type="ECO:0000256" key="4">
    <source>
        <dbReference type="ARBA" id="ARBA00022723"/>
    </source>
</evidence>
<evidence type="ECO:0000256" key="6">
    <source>
        <dbReference type="ARBA" id="ARBA00023004"/>
    </source>
</evidence>
<dbReference type="InterPro" id="IPR039261">
    <property type="entry name" value="FNR_nucleotide-bd"/>
</dbReference>
<dbReference type="CDD" id="cd00207">
    <property type="entry name" value="fer2"/>
    <property type="match status" value="1"/>
</dbReference>
<accession>A0A974VZK6</accession>
<dbReference type="InterPro" id="IPR017927">
    <property type="entry name" value="FAD-bd_FR_type"/>
</dbReference>
<evidence type="ECO:0000313" key="10">
    <source>
        <dbReference type="EMBL" id="QSE88186.1"/>
    </source>
</evidence>
<dbReference type="Gene3D" id="2.40.30.10">
    <property type="entry name" value="Translation factors"/>
    <property type="match status" value="1"/>
</dbReference>
<dbReference type="Gene3D" id="3.40.50.80">
    <property type="entry name" value="Nucleotide-binding domain of ferredoxin-NADP reductase (FNR) module"/>
    <property type="match status" value="1"/>
</dbReference>
<dbReference type="CDD" id="cd06185">
    <property type="entry name" value="PDR_like"/>
    <property type="match status" value="1"/>
</dbReference>
<dbReference type="PANTHER" id="PTHR47354:SF1">
    <property type="entry name" value="CARNITINE MONOOXYGENASE REDUCTASE SUBUNIT"/>
    <property type="match status" value="1"/>
</dbReference>
<evidence type="ECO:0000259" key="8">
    <source>
        <dbReference type="PROSITE" id="PS51085"/>
    </source>
</evidence>
<evidence type="ECO:0000256" key="3">
    <source>
        <dbReference type="ARBA" id="ARBA00022714"/>
    </source>
</evidence>
<evidence type="ECO:0000256" key="7">
    <source>
        <dbReference type="ARBA" id="ARBA00023014"/>
    </source>
</evidence>
<evidence type="ECO:0000256" key="5">
    <source>
        <dbReference type="ARBA" id="ARBA00023002"/>
    </source>
</evidence>
<sequence length="328" mass="35156">MTQTGVLRDPLSADPDRLFDATVRAVVAEADGVRSFELVRADGGAMPAWTPGAHVDLVLGNGVERQYSLCGDPADLSSWRVAVLREPESRGGSSYLHDTVVAGHAVRLRGPRNEFALEEASRHLFIAGGIGITPLLTMIAELEGRGADWQLVYGGRRRASMAFRGELERYGDRATLWPEDERGLIDLAGLLGEPVEGTAVYCCGPGVLIDAVEAQCAEWPTGALRVERFRPKEGALDGPTTSFEVVLDASGLTMTVGPDESIADVLERAGVDIFTSCREGTCGTCETAVLGGEPDHRDSLLTEDERAANDVMMICCSRSKGPRLVLDL</sequence>
<proteinExistence type="predicted"/>
<keyword evidence="4" id="KW-0479">Metal-binding</keyword>
<dbReference type="PANTHER" id="PTHR47354">
    <property type="entry name" value="NADH OXIDOREDUCTASE HCR"/>
    <property type="match status" value="1"/>
</dbReference>
<dbReference type="SUPFAM" id="SSF52343">
    <property type="entry name" value="Ferredoxin reductase-like, C-terminal NADP-linked domain"/>
    <property type="match status" value="1"/>
</dbReference>
<feature type="domain" description="2Fe-2S ferredoxin-type" evidence="8">
    <location>
        <begin position="241"/>
        <end position="328"/>
    </location>
</feature>
<keyword evidence="6" id="KW-0408">Iron</keyword>
<keyword evidence="2" id="KW-0285">Flavoprotein</keyword>
<evidence type="ECO:0000259" key="9">
    <source>
        <dbReference type="PROSITE" id="PS51384"/>
    </source>
</evidence>
<dbReference type="InterPro" id="IPR017938">
    <property type="entry name" value="Riboflavin_synthase-like_b-brl"/>
</dbReference>
<dbReference type="Proteomes" id="UP000662986">
    <property type="component" value="Chromosome"/>
</dbReference>
<dbReference type="RefSeq" id="WP_206004939.1">
    <property type="nucleotide sequence ID" value="NZ_CP070619.1"/>
</dbReference>